<reference evidence="3 4" key="1">
    <citation type="journal article" date="2015" name="Nat. Commun.">
        <title>Outbred genome sequencing and CRISPR/Cas9 gene editing in butterflies.</title>
        <authorList>
            <person name="Li X."/>
            <person name="Fan D."/>
            <person name="Zhang W."/>
            <person name="Liu G."/>
            <person name="Zhang L."/>
            <person name="Zhao L."/>
            <person name="Fang X."/>
            <person name="Chen L."/>
            <person name="Dong Y."/>
            <person name="Chen Y."/>
            <person name="Ding Y."/>
            <person name="Zhao R."/>
            <person name="Feng M."/>
            <person name="Zhu Y."/>
            <person name="Feng Y."/>
            <person name="Jiang X."/>
            <person name="Zhu D."/>
            <person name="Xiang H."/>
            <person name="Feng X."/>
            <person name="Li S."/>
            <person name="Wang J."/>
            <person name="Zhang G."/>
            <person name="Kronforst M.R."/>
            <person name="Wang W."/>
        </authorList>
    </citation>
    <scope>NUCLEOTIDE SEQUENCE [LARGE SCALE GENOMIC DNA]</scope>
    <source>
        <strain evidence="3">Ya'a_city_454_Pm</strain>
        <tissue evidence="3">Whole body</tissue>
    </source>
</reference>
<dbReference type="InterPro" id="IPR000668">
    <property type="entry name" value="Peptidase_C1A_C"/>
</dbReference>
<dbReference type="FunCoup" id="A0A0N1PIK2">
    <property type="interactions" value="4"/>
</dbReference>
<dbReference type="GO" id="GO:0008234">
    <property type="term" value="F:cysteine-type peptidase activity"/>
    <property type="evidence" value="ECO:0007669"/>
    <property type="project" value="InterPro"/>
</dbReference>
<dbReference type="GO" id="GO:0006508">
    <property type="term" value="P:proteolysis"/>
    <property type="evidence" value="ECO:0007669"/>
    <property type="project" value="InterPro"/>
</dbReference>
<evidence type="ECO:0000256" key="1">
    <source>
        <dbReference type="ARBA" id="ARBA00008455"/>
    </source>
</evidence>
<gene>
    <name evidence="3" type="ORF">RR48_01181</name>
</gene>
<dbReference type="PANTHER" id="PTHR12411">
    <property type="entry name" value="CYSTEINE PROTEASE FAMILY C1-RELATED"/>
    <property type="match status" value="1"/>
</dbReference>
<dbReference type="SUPFAM" id="SSF54001">
    <property type="entry name" value="Cysteine proteinases"/>
    <property type="match status" value="2"/>
</dbReference>
<name>A0A0N1PIK2_PAPMA</name>
<dbReference type="Pfam" id="PF00112">
    <property type="entry name" value="Peptidase_C1"/>
    <property type="match status" value="2"/>
</dbReference>
<dbReference type="Gene3D" id="3.90.70.10">
    <property type="entry name" value="Cysteine proteinases"/>
    <property type="match status" value="2"/>
</dbReference>
<comment type="similarity">
    <text evidence="1">Belongs to the peptidase C1 family.</text>
</comment>
<organism evidence="3 4">
    <name type="scientific">Papilio machaon</name>
    <name type="common">Old World swallowtail butterfly</name>
    <dbReference type="NCBI Taxonomy" id="76193"/>
    <lineage>
        <taxon>Eukaryota</taxon>
        <taxon>Metazoa</taxon>
        <taxon>Ecdysozoa</taxon>
        <taxon>Arthropoda</taxon>
        <taxon>Hexapoda</taxon>
        <taxon>Insecta</taxon>
        <taxon>Pterygota</taxon>
        <taxon>Neoptera</taxon>
        <taxon>Endopterygota</taxon>
        <taxon>Lepidoptera</taxon>
        <taxon>Glossata</taxon>
        <taxon>Ditrysia</taxon>
        <taxon>Papilionoidea</taxon>
        <taxon>Papilionidae</taxon>
        <taxon>Papilioninae</taxon>
        <taxon>Papilio</taxon>
    </lineage>
</organism>
<dbReference type="InterPro" id="IPR013128">
    <property type="entry name" value="Peptidase_C1A"/>
</dbReference>
<accession>A0A0N1PIK2</accession>
<dbReference type="AlphaFoldDB" id="A0A0N1PIK2"/>
<evidence type="ECO:0000313" key="3">
    <source>
        <dbReference type="EMBL" id="KPJ10825.1"/>
    </source>
</evidence>
<protein>
    <submittedName>
        <fullName evidence="3">Putative peptidase C1-like protein F26E4.3</fullName>
    </submittedName>
</protein>
<dbReference type="PROSITE" id="PS00639">
    <property type="entry name" value="THIOL_PROTEASE_HIS"/>
    <property type="match status" value="1"/>
</dbReference>
<keyword evidence="4" id="KW-1185">Reference proteome</keyword>
<sequence length="369" mass="40936">MNTDWHCEDDPCLMSNSVVEGVNRGGSSWRAYNYPEFRNKKLKEGLIYKLGTFPLNAETRRMGPLRYDKDVPYPTQFDARTRWPGFISPIIDQGWCGSDWAVSLAGVASDRFAIQSNGAENMVLSPQTLLSCNIRAQQGCHGGHIDVAWNFARGHGFAIQSNGAENMVLSPQTLLSCNIRAQQGCHGGHIDVAWNFARGHGLVDENCFPYKASVTRCPFRPRGNLIQDGCVPLVKRRTSRYKVGPPAKLSHEKDIMYDIMESGPVQAVMTVYQDFFHYRDGVYRRSYHGNNELKGFHSVRIIGWGEDRGDRYWTSSIVAAATTADTGGFAVKSASGPMASPPCVEGTEGFNRYYGQNATSLLEVCLLGV</sequence>
<dbReference type="InParanoid" id="A0A0N1PIK2"/>
<feature type="domain" description="Peptidase C1A papain C-terminal" evidence="2">
    <location>
        <begin position="73"/>
        <end position="338"/>
    </location>
</feature>
<proteinExistence type="inferred from homology"/>
<evidence type="ECO:0000313" key="4">
    <source>
        <dbReference type="Proteomes" id="UP000053240"/>
    </source>
</evidence>
<dbReference type="EMBL" id="KQ460900">
    <property type="protein sequence ID" value="KPJ10825.1"/>
    <property type="molecule type" value="Genomic_DNA"/>
</dbReference>
<dbReference type="SMART" id="SM00645">
    <property type="entry name" value="Pept_C1"/>
    <property type="match status" value="1"/>
</dbReference>
<dbReference type="Proteomes" id="UP000053240">
    <property type="component" value="Unassembled WGS sequence"/>
</dbReference>
<dbReference type="InterPro" id="IPR025660">
    <property type="entry name" value="Pept_his_AS"/>
</dbReference>
<dbReference type="InterPro" id="IPR038765">
    <property type="entry name" value="Papain-like_cys_pep_sf"/>
</dbReference>
<evidence type="ECO:0000259" key="2">
    <source>
        <dbReference type="SMART" id="SM00645"/>
    </source>
</evidence>